<dbReference type="InterPro" id="IPR032787">
    <property type="entry name" value="Prok-E2_D"/>
</dbReference>
<dbReference type="Pfam" id="PF14460">
    <property type="entry name" value="Prok-E2_D"/>
    <property type="match status" value="1"/>
</dbReference>
<dbReference type="EMBL" id="SSNZ01000001">
    <property type="protein sequence ID" value="THF53034.1"/>
    <property type="molecule type" value="Genomic_DNA"/>
</dbReference>
<keyword evidence="2" id="KW-1185">Reference proteome</keyword>
<reference evidence="1 2" key="1">
    <citation type="submission" date="2019-04" db="EMBL/GenBank/DDBJ databases">
        <title>Flavobacterium sp. nov. isolated from construction timber.</title>
        <authorList>
            <person name="Lin S.-Y."/>
            <person name="Chang C.-T."/>
            <person name="Young C.-C."/>
        </authorList>
    </citation>
    <scope>NUCLEOTIDE SEQUENCE [LARGE SCALE GENOMIC DNA]</scope>
    <source>
        <strain evidence="1 2">CC-CTC003</strain>
    </source>
</reference>
<dbReference type="AlphaFoldDB" id="A0A4S4A3M4"/>
<name>A0A4S4A3M4_9FLAO</name>
<evidence type="ECO:0000313" key="1">
    <source>
        <dbReference type="EMBL" id="THF53034.1"/>
    </source>
</evidence>
<sequence>MKTITNDFGSLYKPVKAFVIYRIPRKTSAVYVESFDMDENGYPVNAHPLTASECGNLAKALDKSEQMNRNYLRPKGLMPSNVLHIDPDYNSRVIWHTPEMQTELFFTKNFGITEGKFFVPAMVWKASKDTLSVYAVVEENIEITTELYNAPFPNIDNSGKVCMGNVKIDIKLGHTLEDFMQNWQNYFFNSYFSHFLNSKPAKGNLIQIWQSLVNTKKKFPKKALLKNGLTLKSIIK</sequence>
<protein>
    <submittedName>
        <fullName evidence="1">PRTRC system protein B</fullName>
    </submittedName>
</protein>
<accession>A0A4S4A3M4</accession>
<organism evidence="1 2">
    <name type="scientific">Flavobacterium supellecticarium</name>
    <dbReference type="NCBI Taxonomy" id="2565924"/>
    <lineage>
        <taxon>Bacteria</taxon>
        <taxon>Pseudomonadati</taxon>
        <taxon>Bacteroidota</taxon>
        <taxon>Flavobacteriia</taxon>
        <taxon>Flavobacteriales</taxon>
        <taxon>Flavobacteriaceae</taxon>
        <taxon>Flavobacterium</taxon>
    </lineage>
</organism>
<proteinExistence type="predicted"/>
<gene>
    <name evidence="1" type="ORF">E6C50_02160</name>
</gene>
<comment type="caution">
    <text evidence="1">The sequence shown here is derived from an EMBL/GenBank/DDBJ whole genome shotgun (WGS) entry which is preliminary data.</text>
</comment>
<dbReference type="RefSeq" id="WP_136401558.1">
    <property type="nucleotide sequence ID" value="NZ_SSNZ01000001.1"/>
</dbReference>
<dbReference type="OrthoDB" id="1030341at2"/>
<dbReference type="Proteomes" id="UP000307507">
    <property type="component" value="Unassembled WGS sequence"/>
</dbReference>
<evidence type="ECO:0000313" key="2">
    <source>
        <dbReference type="Proteomes" id="UP000307507"/>
    </source>
</evidence>